<feature type="compositionally biased region" description="Basic and acidic residues" evidence="1">
    <location>
        <begin position="62"/>
        <end position="85"/>
    </location>
</feature>
<sequence length="209" mass="22783">MAGSDQAGRISEKRNSMPQNPWTKDLDEHLLHLRNVAQLKWGDLANYFPTMTSRAVKRRHKQLSDAKETTQDAGDQRSARLEKRSTAAFPAASNSNKCEPNLTKHCHATSGLPATIKLAKPCSLYANAARTGGPTIPKSRQLLHYQPLKARHSVPHAADDQFDTRSDIGSKKVICKSVERPGKSLGTGGDEAAETHQGTKAGPNVTRLV</sequence>
<dbReference type="InterPro" id="IPR009057">
    <property type="entry name" value="Homeodomain-like_sf"/>
</dbReference>
<keyword evidence="3" id="KW-1185">Reference proteome</keyword>
<dbReference type="SUPFAM" id="SSF46689">
    <property type="entry name" value="Homeodomain-like"/>
    <property type="match status" value="1"/>
</dbReference>
<name>A0AAJ0G9A8_9PEZI</name>
<protein>
    <recommendedName>
        <fullName evidence="4">Myb-like domain-containing protein</fullName>
    </recommendedName>
</protein>
<evidence type="ECO:0000313" key="2">
    <source>
        <dbReference type="EMBL" id="KAK3046021.1"/>
    </source>
</evidence>
<organism evidence="2 3">
    <name type="scientific">Extremus antarcticus</name>
    <dbReference type="NCBI Taxonomy" id="702011"/>
    <lineage>
        <taxon>Eukaryota</taxon>
        <taxon>Fungi</taxon>
        <taxon>Dikarya</taxon>
        <taxon>Ascomycota</taxon>
        <taxon>Pezizomycotina</taxon>
        <taxon>Dothideomycetes</taxon>
        <taxon>Dothideomycetidae</taxon>
        <taxon>Mycosphaerellales</taxon>
        <taxon>Extremaceae</taxon>
        <taxon>Extremus</taxon>
    </lineage>
</organism>
<proteinExistence type="predicted"/>
<evidence type="ECO:0000313" key="3">
    <source>
        <dbReference type="Proteomes" id="UP001271007"/>
    </source>
</evidence>
<accession>A0AAJ0G9A8</accession>
<dbReference type="Proteomes" id="UP001271007">
    <property type="component" value="Unassembled WGS sequence"/>
</dbReference>
<feature type="region of interest" description="Disordered" evidence="1">
    <location>
        <begin position="180"/>
        <end position="209"/>
    </location>
</feature>
<dbReference type="AlphaFoldDB" id="A0AAJ0G9A8"/>
<feature type="region of interest" description="Disordered" evidence="1">
    <location>
        <begin position="58"/>
        <end position="97"/>
    </location>
</feature>
<evidence type="ECO:0000256" key="1">
    <source>
        <dbReference type="SAM" id="MobiDB-lite"/>
    </source>
</evidence>
<reference evidence="2" key="1">
    <citation type="submission" date="2023-04" db="EMBL/GenBank/DDBJ databases">
        <title>Black Yeasts Isolated from many extreme environments.</title>
        <authorList>
            <person name="Coleine C."/>
            <person name="Stajich J.E."/>
            <person name="Selbmann L."/>
        </authorList>
    </citation>
    <scope>NUCLEOTIDE SEQUENCE</scope>
    <source>
        <strain evidence="2">CCFEE 5312</strain>
    </source>
</reference>
<comment type="caution">
    <text evidence="2">The sequence shown here is derived from an EMBL/GenBank/DDBJ whole genome shotgun (WGS) entry which is preliminary data.</text>
</comment>
<feature type="region of interest" description="Disordered" evidence="1">
    <location>
        <begin position="1"/>
        <end position="23"/>
    </location>
</feature>
<gene>
    <name evidence="2" type="ORF">LTR09_012458</name>
</gene>
<evidence type="ECO:0008006" key="4">
    <source>
        <dbReference type="Google" id="ProtNLM"/>
    </source>
</evidence>
<dbReference type="EMBL" id="JAWDJX010000122">
    <property type="protein sequence ID" value="KAK3046021.1"/>
    <property type="molecule type" value="Genomic_DNA"/>
</dbReference>